<protein>
    <submittedName>
        <fullName evidence="7">LysE family translocator</fullName>
    </submittedName>
</protein>
<evidence type="ECO:0000256" key="3">
    <source>
        <dbReference type="ARBA" id="ARBA00022692"/>
    </source>
</evidence>
<dbReference type="RefSeq" id="WP_380702854.1">
    <property type="nucleotide sequence ID" value="NZ_JBHSAP010000007.1"/>
</dbReference>
<dbReference type="InterPro" id="IPR001123">
    <property type="entry name" value="LeuE-type"/>
</dbReference>
<keyword evidence="3 6" id="KW-0812">Transmembrane</keyword>
<keyword evidence="5 6" id="KW-0472">Membrane</keyword>
<dbReference type="EMBL" id="JBHSAP010000007">
    <property type="protein sequence ID" value="MFC4076208.1"/>
    <property type="molecule type" value="Genomic_DNA"/>
</dbReference>
<accession>A0ABV8JG57</accession>
<dbReference type="PANTHER" id="PTHR30086:SF20">
    <property type="entry name" value="ARGININE EXPORTER PROTEIN ARGO-RELATED"/>
    <property type="match status" value="1"/>
</dbReference>
<reference evidence="8" key="1">
    <citation type="journal article" date="2019" name="Int. J. Syst. Evol. Microbiol.">
        <title>The Global Catalogue of Microorganisms (GCM) 10K type strain sequencing project: providing services to taxonomists for standard genome sequencing and annotation.</title>
        <authorList>
            <consortium name="The Broad Institute Genomics Platform"/>
            <consortium name="The Broad Institute Genome Sequencing Center for Infectious Disease"/>
            <person name="Wu L."/>
            <person name="Ma J."/>
        </authorList>
    </citation>
    <scope>NUCLEOTIDE SEQUENCE [LARGE SCALE GENOMIC DNA]</scope>
    <source>
        <strain evidence="8">IBRC-M 10813</strain>
    </source>
</reference>
<evidence type="ECO:0000256" key="2">
    <source>
        <dbReference type="ARBA" id="ARBA00022475"/>
    </source>
</evidence>
<dbReference type="PANTHER" id="PTHR30086">
    <property type="entry name" value="ARGININE EXPORTER PROTEIN ARGO"/>
    <property type="match status" value="1"/>
</dbReference>
<evidence type="ECO:0000313" key="7">
    <source>
        <dbReference type="EMBL" id="MFC4076208.1"/>
    </source>
</evidence>
<evidence type="ECO:0000256" key="6">
    <source>
        <dbReference type="SAM" id="Phobius"/>
    </source>
</evidence>
<name>A0ABV8JG57_9BACL</name>
<proteinExistence type="predicted"/>
<feature type="transmembrane region" description="Helical" evidence="6">
    <location>
        <begin position="183"/>
        <end position="204"/>
    </location>
</feature>
<dbReference type="Proteomes" id="UP001595843">
    <property type="component" value="Unassembled WGS sequence"/>
</dbReference>
<comment type="caution">
    <text evidence="7">The sequence shown here is derived from an EMBL/GenBank/DDBJ whole genome shotgun (WGS) entry which is preliminary data.</text>
</comment>
<evidence type="ECO:0000313" key="8">
    <source>
        <dbReference type="Proteomes" id="UP001595843"/>
    </source>
</evidence>
<gene>
    <name evidence="7" type="ORF">ACFOUO_05220</name>
</gene>
<evidence type="ECO:0000256" key="5">
    <source>
        <dbReference type="ARBA" id="ARBA00023136"/>
    </source>
</evidence>
<keyword evidence="4 6" id="KW-1133">Transmembrane helix</keyword>
<keyword evidence="8" id="KW-1185">Reference proteome</keyword>
<evidence type="ECO:0000256" key="4">
    <source>
        <dbReference type="ARBA" id="ARBA00022989"/>
    </source>
</evidence>
<feature type="transmembrane region" description="Helical" evidence="6">
    <location>
        <begin position="113"/>
        <end position="138"/>
    </location>
</feature>
<comment type="subcellular location">
    <subcellularLocation>
        <location evidence="1">Cell membrane</location>
        <topology evidence="1">Multi-pass membrane protein</topology>
    </subcellularLocation>
</comment>
<dbReference type="Pfam" id="PF01810">
    <property type="entry name" value="LysE"/>
    <property type="match status" value="1"/>
</dbReference>
<sequence length="211" mass="22867">MEIVLSGFALSLSLCMDMGTVNVAIMRAGVRNGGWPAFWIGIGSSVGDLVYAVLSMIGISILLQYEWVRWILWLGGSGMLLYLCVRMFWETFTAKAVTADDSSPKELTSSSNFFQGIVLALASPTAILWFAAVGGSVIAATNQDQTQSALILFFLGFFSAGLLWAVFLALLSGWGGRVAGPKLVRIFSAISAILFFYFSVKVFLNGYQQLL</sequence>
<feature type="transmembrane region" description="Helical" evidence="6">
    <location>
        <begin position="150"/>
        <end position="171"/>
    </location>
</feature>
<feature type="transmembrane region" description="Helical" evidence="6">
    <location>
        <begin position="70"/>
        <end position="89"/>
    </location>
</feature>
<keyword evidence="2" id="KW-1003">Cell membrane</keyword>
<evidence type="ECO:0000256" key="1">
    <source>
        <dbReference type="ARBA" id="ARBA00004651"/>
    </source>
</evidence>
<organism evidence="7 8">
    <name type="scientific">Salinithrix halophila</name>
    <dbReference type="NCBI Taxonomy" id="1485204"/>
    <lineage>
        <taxon>Bacteria</taxon>
        <taxon>Bacillati</taxon>
        <taxon>Bacillota</taxon>
        <taxon>Bacilli</taxon>
        <taxon>Bacillales</taxon>
        <taxon>Thermoactinomycetaceae</taxon>
        <taxon>Salinithrix</taxon>
    </lineage>
</organism>
<feature type="transmembrane region" description="Helical" evidence="6">
    <location>
        <begin position="39"/>
        <end position="63"/>
    </location>
</feature>